<evidence type="ECO:0000313" key="2">
    <source>
        <dbReference type="Proteomes" id="UP001476798"/>
    </source>
</evidence>
<reference evidence="1 2" key="1">
    <citation type="submission" date="2021-06" db="EMBL/GenBank/DDBJ databases">
        <authorList>
            <person name="Palmer J.M."/>
        </authorList>
    </citation>
    <scope>NUCLEOTIDE SEQUENCE [LARGE SCALE GENOMIC DNA]</scope>
    <source>
        <strain evidence="1 2">GA_2019</strain>
        <tissue evidence="1">Muscle</tissue>
    </source>
</reference>
<sequence length="135" mass="14926">MFHQVSNVVQPVVLSRVFHRRVGYTITIHVNGQGDSRCKRLSNGFNRNYSLTFTSTEAQRAQLLAVRTSGFTCSNSSTLSTPVWPNCKKIQETPLTPFLIHKLLIQIGSTVFTPRADLDFIQLQGLCVGTGTGIS</sequence>
<gene>
    <name evidence="1" type="ORF">GOODEAATRI_027773</name>
</gene>
<dbReference type="EMBL" id="JAHRIO010013691">
    <property type="protein sequence ID" value="MEQ2163200.1"/>
    <property type="molecule type" value="Genomic_DNA"/>
</dbReference>
<keyword evidence="2" id="KW-1185">Reference proteome</keyword>
<accession>A0ABV0MVY0</accession>
<evidence type="ECO:0000313" key="1">
    <source>
        <dbReference type="EMBL" id="MEQ2163200.1"/>
    </source>
</evidence>
<organism evidence="1 2">
    <name type="scientific">Goodea atripinnis</name>
    <dbReference type="NCBI Taxonomy" id="208336"/>
    <lineage>
        <taxon>Eukaryota</taxon>
        <taxon>Metazoa</taxon>
        <taxon>Chordata</taxon>
        <taxon>Craniata</taxon>
        <taxon>Vertebrata</taxon>
        <taxon>Euteleostomi</taxon>
        <taxon>Actinopterygii</taxon>
        <taxon>Neopterygii</taxon>
        <taxon>Teleostei</taxon>
        <taxon>Neoteleostei</taxon>
        <taxon>Acanthomorphata</taxon>
        <taxon>Ovalentaria</taxon>
        <taxon>Atherinomorphae</taxon>
        <taxon>Cyprinodontiformes</taxon>
        <taxon>Goodeidae</taxon>
        <taxon>Goodea</taxon>
    </lineage>
</organism>
<protein>
    <submittedName>
        <fullName evidence="1">Uncharacterized protein</fullName>
    </submittedName>
</protein>
<dbReference type="Proteomes" id="UP001476798">
    <property type="component" value="Unassembled WGS sequence"/>
</dbReference>
<comment type="caution">
    <text evidence="1">The sequence shown here is derived from an EMBL/GenBank/DDBJ whole genome shotgun (WGS) entry which is preliminary data.</text>
</comment>
<proteinExistence type="predicted"/>
<name>A0ABV0MVY0_9TELE</name>